<sequence length="270" mass="29414">AAIDTRIFHESTQKTEALYSRLVSTKKGKKFSTIMKKRLEKLGINKTDPNDLSFEEIEKFSRLDIDPNTITWQRVLDVNDRFLRKITIGQSSTEKGLERISGFDISVASECMAVLALANDMKDLRERLGNMIVASSRSGSFVTVDDIGVSGALAVLMKDALKPNLMQSIEGTPVFVHAGPFANIAHGNSSILADRIALKLAGIEDDETREKDAGYVVTEAGFGADAGLEKFFDIKTRVSGLSPDAVVLVATVKALKLHGGGPEVCLFNFF</sequence>
<reference evidence="5 6" key="1">
    <citation type="journal article" date="2012" name="MBio">
        <title>De novo assembly of the Pneumocystis jirovecii genome from a single bronchoalveolar lavage fluid specimen from a patient.</title>
        <authorList>
            <person name="Cisse O.H."/>
            <person name="Pagni M."/>
            <person name="Hauser P.M."/>
        </authorList>
    </citation>
    <scope>NUCLEOTIDE SEQUENCE [LARGE SCALE GENOMIC DNA]</scope>
    <source>
        <strain evidence="5 6">SE8</strain>
    </source>
</reference>
<comment type="caution">
    <text evidence="5">The sequence shown here is derived from an EMBL/GenBank/DDBJ whole genome shotgun (WGS) entry which is preliminary data.</text>
</comment>
<dbReference type="GO" id="GO:0004329">
    <property type="term" value="F:formate-tetrahydrofolate ligase activity"/>
    <property type="evidence" value="ECO:0007669"/>
    <property type="project" value="InterPro"/>
</dbReference>
<dbReference type="EMBL" id="CAKM01000052">
    <property type="protein sequence ID" value="CCJ28295.1"/>
    <property type="molecule type" value="Genomic_DNA"/>
</dbReference>
<evidence type="ECO:0000313" key="5">
    <source>
        <dbReference type="EMBL" id="CCJ28295.1"/>
    </source>
</evidence>
<dbReference type="STRING" id="1209962.L0P9J3"/>
<evidence type="ECO:0000256" key="4">
    <source>
        <dbReference type="ARBA" id="ARBA00022840"/>
    </source>
</evidence>
<dbReference type="Pfam" id="PF01268">
    <property type="entry name" value="FTHFS"/>
    <property type="match status" value="1"/>
</dbReference>
<protein>
    <recommendedName>
        <fullName evidence="7">Formyltetrahydrofolate synthetase</fullName>
    </recommendedName>
</protein>
<dbReference type="Gene3D" id="1.10.8.770">
    <property type="match status" value="1"/>
</dbReference>
<dbReference type="InterPro" id="IPR000559">
    <property type="entry name" value="Formate_THF_ligase"/>
</dbReference>
<evidence type="ECO:0008006" key="7">
    <source>
        <dbReference type="Google" id="ProtNLM"/>
    </source>
</evidence>
<keyword evidence="4" id="KW-0067">ATP-binding</keyword>
<dbReference type="Gene3D" id="3.40.50.300">
    <property type="entry name" value="P-loop containing nucleotide triphosphate hydrolases"/>
    <property type="match status" value="1"/>
</dbReference>
<keyword evidence="1" id="KW-0554">One-carbon metabolism</keyword>
<name>L0P9J3_PNEJI</name>
<evidence type="ECO:0000256" key="3">
    <source>
        <dbReference type="ARBA" id="ARBA00022741"/>
    </source>
</evidence>
<dbReference type="GO" id="GO:0006730">
    <property type="term" value="P:one-carbon metabolic process"/>
    <property type="evidence" value="ECO:0007669"/>
    <property type="project" value="UniProtKB-KW"/>
</dbReference>
<keyword evidence="3" id="KW-0547">Nucleotide-binding</keyword>
<dbReference type="SUPFAM" id="SSF52540">
    <property type="entry name" value="P-loop containing nucleoside triphosphate hydrolases"/>
    <property type="match status" value="1"/>
</dbReference>
<dbReference type="Proteomes" id="UP000010422">
    <property type="component" value="Unassembled WGS sequence"/>
</dbReference>
<feature type="non-terminal residue" evidence="5">
    <location>
        <position position="1"/>
    </location>
</feature>
<dbReference type="GO" id="GO:0005524">
    <property type="term" value="F:ATP binding"/>
    <property type="evidence" value="ECO:0007669"/>
    <property type="project" value="UniProtKB-KW"/>
</dbReference>
<accession>L0P9J3</accession>
<proteinExistence type="predicted"/>
<gene>
    <name evidence="5" type="ORF">PNEJI1_003680</name>
</gene>
<organism evidence="6">
    <name type="scientific">Pneumocystis jirovecii</name>
    <name type="common">Human pneumocystis pneumonia agent</name>
    <dbReference type="NCBI Taxonomy" id="42068"/>
    <lineage>
        <taxon>Eukaryota</taxon>
        <taxon>Fungi</taxon>
        <taxon>Dikarya</taxon>
        <taxon>Ascomycota</taxon>
        <taxon>Taphrinomycotina</taxon>
        <taxon>Pneumocystomycetes</taxon>
        <taxon>Pneumocystaceae</taxon>
        <taxon>Pneumocystis</taxon>
    </lineage>
</organism>
<keyword evidence="2" id="KW-0436">Ligase</keyword>
<evidence type="ECO:0000256" key="1">
    <source>
        <dbReference type="ARBA" id="ARBA00022563"/>
    </source>
</evidence>
<evidence type="ECO:0000256" key="2">
    <source>
        <dbReference type="ARBA" id="ARBA00022598"/>
    </source>
</evidence>
<dbReference type="AlphaFoldDB" id="L0P9J3"/>
<feature type="non-terminal residue" evidence="5">
    <location>
        <position position="270"/>
    </location>
</feature>
<dbReference type="InParanoid" id="L0P9J3"/>
<dbReference type="VEuPathDB" id="FungiDB:PNEJI1_003680"/>
<dbReference type="InterPro" id="IPR027417">
    <property type="entry name" value="P-loop_NTPase"/>
</dbReference>
<evidence type="ECO:0000313" key="6">
    <source>
        <dbReference type="Proteomes" id="UP000010422"/>
    </source>
</evidence>